<comment type="catalytic activity">
    <reaction evidence="13 14 15">
        <text>protoporphyrinogen IX + 3 A = protoporphyrin IX + 3 AH2</text>
        <dbReference type="Rhea" id="RHEA:62000"/>
        <dbReference type="ChEBI" id="CHEBI:13193"/>
        <dbReference type="ChEBI" id="CHEBI:17499"/>
        <dbReference type="ChEBI" id="CHEBI:57306"/>
        <dbReference type="ChEBI" id="CHEBI:57307"/>
    </reaction>
</comment>
<comment type="pathway">
    <text evidence="2 14 15">Porphyrin-containing compound metabolism; protoporphyrin-IX biosynthesis; protoporphyrin-IX from protoporphyrinogen-IX: step 1/1.</text>
</comment>
<accession>A0A844YGI7</accession>
<organism evidence="16 17">
    <name type="scientific">Qipengyuania oceanensis</name>
    <dbReference type="NCBI Taxonomy" id="1463597"/>
    <lineage>
        <taxon>Bacteria</taxon>
        <taxon>Pseudomonadati</taxon>
        <taxon>Pseudomonadota</taxon>
        <taxon>Alphaproteobacteria</taxon>
        <taxon>Sphingomonadales</taxon>
        <taxon>Erythrobacteraceae</taxon>
        <taxon>Qipengyuania</taxon>
    </lineage>
</organism>
<feature type="transmembrane region" description="Helical" evidence="14">
    <location>
        <begin position="85"/>
        <end position="105"/>
    </location>
</feature>
<name>A0A844YGI7_9SPHN</name>
<evidence type="ECO:0000256" key="10">
    <source>
        <dbReference type="ARBA" id="ARBA00023002"/>
    </source>
</evidence>
<keyword evidence="7 14" id="KW-0812">Transmembrane</keyword>
<evidence type="ECO:0000256" key="8">
    <source>
        <dbReference type="ARBA" id="ARBA00022723"/>
    </source>
</evidence>
<evidence type="ECO:0000256" key="1">
    <source>
        <dbReference type="ARBA" id="ARBA00004651"/>
    </source>
</evidence>
<comment type="similarity">
    <text evidence="3 14 15">Belongs to the HemJ family.</text>
</comment>
<evidence type="ECO:0000256" key="11">
    <source>
        <dbReference type="ARBA" id="ARBA00023004"/>
    </source>
</evidence>
<comment type="subcellular location">
    <subcellularLocation>
        <location evidence="1 14">Cell membrane</location>
        <topology evidence="1 14">Multi-pass membrane protein</topology>
    </subcellularLocation>
</comment>
<evidence type="ECO:0000256" key="15">
    <source>
        <dbReference type="PIRNR" id="PIRNR004638"/>
    </source>
</evidence>
<evidence type="ECO:0000256" key="4">
    <source>
        <dbReference type="ARBA" id="ARBA00017504"/>
    </source>
</evidence>
<keyword evidence="11 14" id="KW-0408">Iron</keyword>
<evidence type="ECO:0000256" key="12">
    <source>
        <dbReference type="ARBA" id="ARBA00023136"/>
    </source>
</evidence>
<evidence type="ECO:0000313" key="17">
    <source>
        <dbReference type="Proteomes" id="UP000445582"/>
    </source>
</evidence>
<comment type="caution">
    <text evidence="16">The sequence shown here is derived from an EMBL/GenBank/DDBJ whole genome shotgun (WGS) entry which is preliminary data.</text>
</comment>
<dbReference type="EMBL" id="WTYN01000001">
    <property type="protein sequence ID" value="MXO63042.1"/>
    <property type="molecule type" value="Genomic_DNA"/>
</dbReference>
<protein>
    <recommendedName>
        <fullName evidence="4 14">Protoporphyrinogen IX oxidase</fullName>
        <shortName evidence="14">PPO</shortName>
        <ecNumber evidence="14 15">1.3.99.-</ecNumber>
    </recommendedName>
</protein>
<feature type="transmembrane region" description="Helical" evidence="14">
    <location>
        <begin position="14"/>
        <end position="36"/>
    </location>
</feature>
<dbReference type="GO" id="GO:0070818">
    <property type="term" value="F:protoporphyrinogen oxidase activity"/>
    <property type="evidence" value="ECO:0007669"/>
    <property type="project" value="UniProtKB-UniRule"/>
</dbReference>
<evidence type="ECO:0000256" key="9">
    <source>
        <dbReference type="ARBA" id="ARBA00022989"/>
    </source>
</evidence>
<evidence type="ECO:0000256" key="7">
    <source>
        <dbReference type="ARBA" id="ARBA00022692"/>
    </source>
</evidence>
<evidence type="ECO:0000256" key="2">
    <source>
        <dbReference type="ARBA" id="ARBA00005073"/>
    </source>
</evidence>
<keyword evidence="9 14" id="KW-1133">Transmembrane helix</keyword>
<dbReference type="UniPathway" id="UPA00251">
    <property type="reaction ID" value="UER00324"/>
</dbReference>
<dbReference type="RefSeq" id="WP_160674012.1">
    <property type="nucleotide sequence ID" value="NZ_WTYN01000001.1"/>
</dbReference>
<gene>
    <name evidence="16" type="ORF">GRI48_08470</name>
</gene>
<dbReference type="HAMAP" id="MF_02239">
    <property type="entry name" value="HemJ"/>
    <property type="match status" value="1"/>
</dbReference>
<dbReference type="GO" id="GO:0006782">
    <property type="term" value="P:protoporphyrinogen IX biosynthetic process"/>
    <property type="evidence" value="ECO:0007669"/>
    <property type="project" value="UniProtKB-UniRule"/>
</dbReference>
<evidence type="ECO:0000256" key="6">
    <source>
        <dbReference type="ARBA" id="ARBA00022617"/>
    </source>
</evidence>
<keyword evidence="10 14" id="KW-0560">Oxidoreductase</keyword>
<keyword evidence="6 14" id="KW-0349">Heme</keyword>
<comment type="subunit">
    <text evidence="14">Homodimer.</text>
</comment>
<dbReference type="PANTHER" id="PTHR40255">
    <property type="entry name" value="UPF0093 MEMBRANE PROTEIN SLR1790"/>
    <property type="match status" value="1"/>
</dbReference>
<proteinExistence type="inferred from homology"/>
<reference evidence="16 17" key="1">
    <citation type="submission" date="2019-12" db="EMBL/GenBank/DDBJ databases">
        <title>Genomic-based taxomic classification of the family Erythrobacteraceae.</title>
        <authorList>
            <person name="Xu L."/>
        </authorList>
    </citation>
    <scope>NUCLEOTIDE SEQUENCE [LARGE SCALE GENOMIC DNA]</scope>
    <source>
        <strain evidence="16 17">MCCC 1A09965</strain>
    </source>
</reference>
<comment type="function">
    <text evidence="14 15">Catalyzes the oxidation of protoporphyrinogen IX to protoporphyrin IX.</text>
</comment>
<dbReference type="InterPro" id="IPR005265">
    <property type="entry name" value="HemJ-like"/>
</dbReference>
<feature type="binding site" description="axial binding residue" evidence="14">
    <location>
        <position position="91"/>
    </location>
    <ligand>
        <name>heme</name>
        <dbReference type="ChEBI" id="CHEBI:30413"/>
    </ligand>
    <ligandPart>
        <name>Fe</name>
        <dbReference type="ChEBI" id="CHEBI:18248"/>
    </ligandPart>
</feature>
<dbReference type="Pfam" id="PF03653">
    <property type="entry name" value="UPF0093"/>
    <property type="match status" value="1"/>
</dbReference>
<dbReference type="PIRSF" id="PIRSF004638">
    <property type="entry name" value="UCP004638"/>
    <property type="match status" value="1"/>
</dbReference>
<dbReference type="GO" id="GO:0046872">
    <property type="term" value="F:metal ion binding"/>
    <property type="evidence" value="ECO:0007669"/>
    <property type="project" value="UniProtKB-UniRule"/>
</dbReference>
<evidence type="ECO:0000256" key="5">
    <source>
        <dbReference type="ARBA" id="ARBA00022475"/>
    </source>
</evidence>
<evidence type="ECO:0000256" key="13">
    <source>
        <dbReference type="ARBA" id="ARBA00048390"/>
    </source>
</evidence>
<dbReference type="EC" id="1.3.99.-" evidence="14 15"/>
<dbReference type="Proteomes" id="UP000445582">
    <property type="component" value="Unassembled WGS sequence"/>
</dbReference>
<feature type="transmembrane region" description="Helical" evidence="14">
    <location>
        <begin position="126"/>
        <end position="149"/>
    </location>
</feature>
<sequence length="150" mass="17091">MLEVLGLLYPWLKVGHLVFVIFWMAGLFMLPRFFVYHQEAPAGSDERARWVEREARLRRIILNPAIVLVWVFGLLLAWTTQAWSAPWFHLKLLLVVLLSGYHGYMSAYSKKLARGEEALSGKALRLLNEVPGIAAILIVTTVIVGRLYLS</sequence>
<keyword evidence="8 14" id="KW-0479">Metal-binding</keyword>
<comment type="cofactor">
    <cofactor evidence="14 15">
        <name>heme b</name>
        <dbReference type="ChEBI" id="CHEBI:60344"/>
    </cofactor>
    <text evidence="14 15">Binds 1 heme b (iron(II)-protoporphyrin IX) group per subunit.</text>
</comment>
<dbReference type="AlphaFoldDB" id="A0A844YGI7"/>
<keyword evidence="12 14" id="KW-0472">Membrane</keyword>
<dbReference type="PANTHER" id="PTHR40255:SF1">
    <property type="entry name" value="PROTOPORPHYRINOGEN IX OXIDASE"/>
    <property type="match status" value="1"/>
</dbReference>
<feature type="transmembrane region" description="Helical" evidence="14">
    <location>
        <begin position="57"/>
        <end position="79"/>
    </location>
</feature>
<evidence type="ECO:0000256" key="3">
    <source>
        <dbReference type="ARBA" id="ARBA00006501"/>
    </source>
</evidence>
<dbReference type="GO" id="GO:0005886">
    <property type="term" value="C:plasma membrane"/>
    <property type="evidence" value="ECO:0007669"/>
    <property type="project" value="UniProtKB-SubCell"/>
</dbReference>
<evidence type="ECO:0000313" key="16">
    <source>
        <dbReference type="EMBL" id="MXO63042.1"/>
    </source>
</evidence>
<keyword evidence="5 14" id="KW-1003">Cell membrane</keyword>
<dbReference type="OrthoDB" id="9800824at2"/>
<feature type="binding site" description="axial binding residue" evidence="14">
    <location>
        <position position="16"/>
    </location>
    <ligand>
        <name>heme</name>
        <dbReference type="ChEBI" id="CHEBI:30413"/>
    </ligand>
    <ligandPart>
        <name>Fe</name>
        <dbReference type="ChEBI" id="CHEBI:18248"/>
    </ligandPart>
</feature>
<keyword evidence="17" id="KW-1185">Reference proteome</keyword>
<evidence type="ECO:0000256" key="14">
    <source>
        <dbReference type="HAMAP-Rule" id="MF_02239"/>
    </source>
</evidence>